<proteinExistence type="predicted"/>
<feature type="transmembrane region" description="Helical" evidence="8">
    <location>
        <begin position="139"/>
        <end position="158"/>
    </location>
</feature>
<evidence type="ECO:0000256" key="7">
    <source>
        <dbReference type="ARBA" id="ARBA00023235"/>
    </source>
</evidence>
<dbReference type="GO" id="GO:0016020">
    <property type="term" value="C:membrane"/>
    <property type="evidence" value="ECO:0007669"/>
    <property type="project" value="UniProtKB-SubCell"/>
</dbReference>
<evidence type="ECO:0000256" key="4">
    <source>
        <dbReference type="ARBA" id="ARBA00022746"/>
    </source>
</evidence>
<dbReference type="RefSeq" id="WP_053967301.1">
    <property type="nucleotide sequence ID" value="NZ_LIUF01000002.1"/>
</dbReference>
<feature type="domain" description="Lycopene cyclase" evidence="9">
    <location>
        <begin position="18"/>
        <end position="96"/>
    </location>
</feature>
<dbReference type="OrthoDB" id="241129at2157"/>
<keyword evidence="3 8" id="KW-0812">Transmembrane</keyword>
<keyword evidence="5 8" id="KW-1133">Transmembrane helix</keyword>
<keyword evidence="11" id="KW-1185">Reference proteome</keyword>
<dbReference type="GO" id="GO:0016872">
    <property type="term" value="F:intramolecular lyase activity"/>
    <property type="evidence" value="ECO:0007669"/>
    <property type="project" value="InterPro"/>
</dbReference>
<dbReference type="EMBL" id="LIUF01000002">
    <property type="protein sequence ID" value="KOX93610.1"/>
    <property type="molecule type" value="Genomic_DNA"/>
</dbReference>
<feature type="transmembrane region" description="Helical" evidence="8">
    <location>
        <begin position="216"/>
        <end position="236"/>
    </location>
</feature>
<dbReference type="AlphaFoldDB" id="A0A0N0U9F9"/>
<keyword evidence="4" id="KW-0125">Carotenoid biosynthesis</keyword>
<protein>
    <submittedName>
        <fullName evidence="10">Lycopene cyclase</fullName>
    </submittedName>
</protein>
<comment type="caution">
    <text evidence="10">The sequence shown here is derived from an EMBL/GenBank/DDBJ whole genome shotgun (WGS) entry which is preliminary data.</text>
</comment>
<dbReference type="InterPro" id="IPR017825">
    <property type="entry name" value="Lycopene_cyclase_dom"/>
</dbReference>
<evidence type="ECO:0000256" key="8">
    <source>
        <dbReference type="SAM" id="Phobius"/>
    </source>
</evidence>
<feature type="transmembrane region" description="Helical" evidence="8">
    <location>
        <begin position="170"/>
        <end position="196"/>
    </location>
</feature>
<evidence type="ECO:0000256" key="3">
    <source>
        <dbReference type="ARBA" id="ARBA00022692"/>
    </source>
</evidence>
<feature type="transmembrane region" description="Helical" evidence="8">
    <location>
        <begin position="114"/>
        <end position="133"/>
    </location>
</feature>
<dbReference type="GO" id="GO:0016117">
    <property type="term" value="P:carotenoid biosynthetic process"/>
    <property type="evidence" value="ECO:0007669"/>
    <property type="project" value="UniProtKB-KW"/>
</dbReference>
<feature type="transmembrane region" description="Helical" evidence="8">
    <location>
        <begin position="36"/>
        <end position="54"/>
    </location>
</feature>
<feature type="transmembrane region" description="Helical" evidence="8">
    <location>
        <begin position="83"/>
        <end position="102"/>
    </location>
</feature>
<reference evidence="10 11" key="1">
    <citation type="submission" date="2015-08" db="EMBL/GenBank/DDBJ databases">
        <title>Genomes of Isolates from Cabo Rojo, PR.</title>
        <authorList>
            <person name="Sanchez-Nieves R.L."/>
            <person name="Montalvo-Rodriguez R."/>
        </authorList>
    </citation>
    <scope>NUCLEOTIDE SEQUENCE [LARGE SCALE GENOMIC DNA]</scope>
    <source>
        <strain evidence="10 11">SL3</strain>
    </source>
</reference>
<evidence type="ECO:0000313" key="11">
    <source>
        <dbReference type="Proteomes" id="UP000037729"/>
    </source>
</evidence>
<evidence type="ECO:0000256" key="2">
    <source>
        <dbReference type="ARBA" id="ARBA00004829"/>
    </source>
</evidence>
<gene>
    <name evidence="10" type="ORF">AMS69_06690</name>
</gene>
<evidence type="ECO:0000256" key="1">
    <source>
        <dbReference type="ARBA" id="ARBA00004141"/>
    </source>
</evidence>
<keyword evidence="7" id="KW-0413">Isomerase</keyword>
<dbReference type="Pfam" id="PF18916">
    <property type="entry name" value="Lycopene_cyc"/>
    <property type="match status" value="2"/>
</dbReference>
<dbReference type="STRING" id="1705562.AMS69_06690"/>
<evidence type="ECO:0000256" key="6">
    <source>
        <dbReference type="ARBA" id="ARBA00023136"/>
    </source>
</evidence>
<dbReference type="NCBIfam" id="TIGR03462">
    <property type="entry name" value="CarR_dom_SF"/>
    <property type="match status" value="2"/>
</dbReference>
<comment type="subcellular location">
    <subcellularLocation>
        <location evidence="1">Membrane</location>
        <topology evidence="1">Multi-pass membrane protein</topology>
    </subcellularLocation>
</comment>
<organism evidence="10 11">
    <name type="scientific">Haloarcula rubripromontorii</name>
    <dbReference type="NCBI Taxonomy" id="1705562"/>
    <lineage>
        <taxon>Archaea</taxon>
        <taxon>Methanobacteriati</taxon>
        <taxon>Methanobacteriota</taxon>
        <taxon>Stenosarchaea group</taxon>
        <taxon>Halobacteria</taxon>
        <taxon>Halobacteriales</taxon>
        <taxon>Haloarculaceae</taxon>
        <taxon>Haloarcula</taxon>
    </lineage>
</organism>
<comment type="pathway">
    <text evidence="2">Carotenoid biosynthesis.</text>
</comment>
<dbReference type="PATRIC" id="fig|1705562.3.peg.2398"/>
<evidence type="ECO:0000259" key="9">
    <source>
        <dbReference type="Pfam" id="PF18916"/>
    </source>
</evidence>
<keyword evidence="6 8" id="KW-0472">Membrane</keyword>
<feature type="domain" description="Lycopene cyclase" evidence="9">
    <location>
        <begin position="153"/>
        <end position="227"/>
    </location>
</feature>
<evidence type="ECO:0000256" key="5">
    <source>
        <dbReference type="ARBA" id="ARBA00022989"/>
    </source>
</evidence>
<feature type="transmembrane region" description="Helical" evidence="8">
    <location>
        <begin position="6"/>
        <end position="24"/>
    </location>
</feature>
<dbReference type="GO" id="GO:0045436">
    <property type="term" value="F:lycopene beta cyclase activity"/>
    <property type="evidence" value="ECO:0007669"/>
    <property type="project" value="UniProtKB-ARBA"/>
</dbReference>
<dbReference type="Proteomes" id="UP000037729">
    <property type="component" value="Unassembled WGS sequence"/>
</dbReference>
<sequence>MLPTPTYLQFHALLVVPVVAGLVLTATYRLGSRRDVLTATAILTGLALVYTTPWDGALIRRGVWWYGDGAVLVRFWSIPLGEYLFFVLQTAMVGLWVARFRVDTERSLATPLRTRLVGLAAALAVILFGLVLLRSDSGLYLGSLLVWSGPILAIQWLFGWHYLVGEWRTVGLATLVPTAYLCGIDSIAIRLGVWTISKQYTTGYTIPLLDLPIEEAVFFLLTTLFVVQGVVLYVWLIDRWK</sequence>
<evidence type="ECO:0000313" key="10">
    <source>
        <dbReference type="EMBL" id="KOX93610.1"/>
    </source>
</evidence>
<accession>A0A0N0U9F9</accession>
<name>A0A0N0U9F9_9EURY</name>